<proteinExistence type="inferred from homology"/>
<dbReference type="InterPro" id="IPR037682">
    <property type="entry name" value="TonB_C"/>
</dbReference>
<dbReference type="Proteomes" id="UP000294830">
    <property type="component" value="Unassembled WGS sequence"/>
</dbReference>
<organism evidence="12 13">
    <name type="scientific">Acetobacteroides hydrogenigenes</name>
    <dbReference type="NCBI Taxonomy" id="979970"/>
    <lineage>
        <taxon>Bacteria</taxon>
        <taxon>Pseudomonadati</taxon>
        <taxon>Bacteroidota</taxon>
        <taxon>Bacteroidia</taxon>
        <taxon>Bacteroidales</taxon>
        <taxon>Rikenellaceae</taxon>
        <taxon>Acetobacteroides</taxon>
    </lineage>
</organism>
<comment type="subcellular location">
    <subcellularLocation>
        <location evidence="1">Cell inner membrane</location>
        <topology evidence="1">Single-pass membrane protein</topology>
        <orientation evidence="1">Periplasmic side</orientation>
    </subcellularLocation>
</comment>
<dbReference type="PROSITE" id="PS52015">
    <property type="entry name" value="TONB_CTD"/>
    <property type="match status" value="1"/>
</dbReference>
<dbReference type="InterPro" id="IPR051045">
    <property type="entry name" value="TonB-dependent_transducer"/>
</dbReference>
<evidence type="ECO:0000256" key="9">
    <source>
        <dbReference type="ARBA" id="ARBA00023136"/>
    </source>
</evidence>
<evidence type="ECO:0000256" key="5">
    <source>
        <dbReference type="ARBA" id="ARBA00022519"/>
    </source>
</evidence>
<dbReference type="Gene3D" id="3.30.1150.10">
    <property type="match status" value="1"/>
</dbReference>
<reference evidence="12 13" key="1">
    <citation type="submission" date="2019-03" db="EMBL/GenBank/DDBJ databases">
        <title>Genomic Encyclopedia of Archaeal and Bacterial Type Strains, Phase II (KMG-II): from individual species to whole genera.</title>
        <authorList>
            <person name="Goeker M."/>
        </authorList>
    </citation>
    <scope>NUCLEOTIDE SEQUENCE [LARGE SCALE GENOMIC DNA]</scope>
    <source>
        <strain evidence="12 13">RL-C</strain>
    </source>
</reference>
<keyword evidence="9 10" id="KW-0472">Membrane</keyword>
<protein>
    <submittedName>
        <fullName evidence="12">Protein TonB</fullName>
    </submittedName>
</protein>
<accession>A0A4R2EQH3</accession>
<keyword evidence="13" id="KW-1185">Reference proteome</keyword>
<dbReference type="Pfam" id="PF03544">
    <property type="entry name" value="TonB_C"/>
    <property type="match status" value="1"/>
</dbReference>
<evidence type="ECO:0000313" key="12">
    <source>
        <dbReference type="EMBL" id="TCN70627.1"/>
    </source>
</evidence>
<evidence type="ECO:0000256" key="4">
    <source>
        <dbReference type="ARBA" id="ARBA00022475"/>
    </source>
</evidence>
<evidence type="ECO:0000313" key="13">
    <source>
        <dbReference type="Proteomes" id="UP000294830"/>
    </source>
</evidence>
<dbReference type="SUPFAM" id="SSF74653">
    <property type="entry name" value="TolA/TonB C-terminal domain"/>
    <property type="match status" value="1"/>
</dbReference>
<sequence>MLAKKAFSADLEHRKVFFMELGLCVALFVSIVAFEWNFKEPEAGISFASGKVAEDVTELIPIVEEPQKVPEVVQPSIVSDEFRIVPNNVSLNNNVDFFDSEPTADPVTVVSISVGTKAVEDVKEDDLPFIVVEDMPTFQNSGIEGFQKYVMKNVVYNEAARDAGTVGTVIVEFVIGKTGKIEDIKILRGVDPVLDNEVVRVLKNAPGWKPGYQRGNPVKVKFTLPVKFALQ</sequence>
<dbReference type="PANTHER" id="PTHR33446">
    <property type="entry name" value="PROTEIN TONB-RELATED"/>
    <property type="match status" value="1"/>
</dbReference>
<evidence type="ECO:0000259" key="11">
    <source>
        <dbReference type="PROSITE" id="PS52015"/>
    </source>
</evidence>
<feature type="transmembrane region" description="Helical" evidence="10">
    <location>
        <begin position="16"/>
        <end position="36"/>
    </location>
</feature>
<dbReference type="RefSeq" id="WP_131838487.1">
    <property type="nucleotide sequence ID" value="NZ_SLWB01000003.1"/>
</dbReference>
<keyword evidence="4" id="KW-1003">Cell membrane</keyword>
<dbReference type="GO" id="GO:0055085">
    <property type="term" value="P:transmembrane transport"/>
    <property type="evidence" value="ECO:0007669"/>
    <property type="project" value="InterPro"/>
</dbReference>
<dbReference type="NCBIfam" id="TIGR01352">
    <property type="entry name" value="tonB_Cterm"/>
    <property type="match status" value="1"/>
</dbReference>
<evidence type="ECO:0000256" key="1">
    <source>
        <dbReference type="ARBA" id="ARBA00004383"/>
    </source>
</evidence>
<dbReference type="AlphaFoldDB" id="A0A4R2EQH3"/>
<keyword evidence="8 10" id="KW-1133">Transmembrane helix</keyword>
<evidence type="ECO:0000256" key="8">
    <source>
        <dbReference type="ARBA" id="ARBA00022989"/>
    </source>
</evidence>
<dbReference type="EMBL" id="SLWB01000003">
    <property type="protein sequence ID" value="TCN70627.1"/>
    <property type="molecule type" value="Genomic_DNA"/>
</dbReference>
<evidence type="ECO:0000256" key="3">
    <source>
        <dbReference type="ARBA" id="ARBA00022448"/>
    </source>
</evidence>
<keyword evidence="3" id="KW-0813">Transport</keyword>
<evidence type="ECO:0000256" key="6">
    <source>
        <dbReference type="ARBA" id="ARBA00022692"/>
    </source>
</evidence>
<gene>
    <name evidence="12" type="ORF">CLV25_103147</name>
</gene>
<dbReference type="OrthoDB" id="9814002at2"/>
<keyword evidence="5" id="KW-0997">Cell inner membrane</keyword>
<keyword evidence="7" id="KW-0653">Protein transport</keyword>
<evidence type="ECO:0000256" key="2">
    <source>
        <dbReference type="ARBA" id="ARBA00006555"/>
    </source>
</evidence>
<evidence type="ECO:0000256" key="10">
    <source>
        <dbReference type="SAM" id="Phobius"/>
    </source>
</evidence>
<feature type="domain" description="TonB C-terminal" evidence="11">
    <location>
        <begin position="141"/>
        <end position="231"/>
    </location>
</feature>
<dbReference type="PANTHER" id="PTHR33446:SF2">
    <property type="entry name" value="PROTEIN TONB"/>
    <property type="match status" value="1"/>
</dbReference>
<dbReference type="GO" id="GO:0031992">
    <property type="term" value="F:energy transducer activity"/>
    <property type="evidence" value="ECO:0007669"/>
    <property type="project" value="TreeGrafter"/>
</dbReference>
<dbReference type="GO" id="GO:0015031">
    <property type="term" value="P:protein transport"/>
    <property type="evidence" value="ECO:0007669"/>
    <property type="project" value="UniProtKB-KW"/>
</dbReference>
<dbReference type="GO" id="GO:0098797">
    <property type="term" value="C:plasma membrane protein complex"/>
    <property type="evidence" value="ECO:0007669"/>
    <property type="project" value="TreeGrafter"/>
</dbReference>
<keyword evidence="6 10" id="KW-0812">Transmembrane</keyword>
<comment type="similarity">
    <text evidence="2">Belongs to the TonB family.</text>
</comment>
<evidence type="ECO:0000256" key="7">
    <source>
        <dbReference type="ARBA" id="ARBA00022927"/>
    </source>
</evidence>
<comment type="caution">
    <text evidence="12">The sequence shown here is derived from an EMBL/GenBank/DDBJ whole genome shotgun (WGS) entry which is preliminary data.</text>
</comment>
<name>A0A4R2EQH3_9BACT</name>
<dbReference type="InterPro" id="IPR006260">
    <property type="entry name" value="TonB/TolA_C"/>
</dbReference>